<dbReference type="GO" id="GO:0016491">
    <property type="term" value="F:oxidoreductase activity"/>
    <property type="evidence" value="ECO:0007669"/>
    <property type="project" value="UniProtKB-KW"/>
</dbReference>
<reference evidence="4 5" key="1">
    <citation type="submission" date="2018-03" db="EMBL/GenBank/DDBJ databases">
        <title>Bacteriophage NCPPB3778 and a type I-E CRISPR drive the evolution of the US Biological Select Agent, Rathayibacter toxicus.</title>
        <authorList>
            <person name="Davis E.W.II."/>
            <person name="Tabima J.F."/>
            <person name="Weisberg A.J."/>
            <person name="Dantas Lopes L."/>
            <person name="Wiseman M.S."/>
            <person name="Wiseman M.S."/>
            <person name="Pupko T."/>
            <person name="Belcher M.S."/>
            <person name="Sechler A.J."/>
            <person name="Tancos M.A."/>
            <person name="Schroeder B.K."/>
            <person name="Murray T.D."/>
            <person name="Luster D.G."/>
            <person name="Schneider W.L."/>
            <person name="Rogers E."/>
            <person name="Andreote F.D."/>
            <person name="Grunwald N.J."/>
            <person name="Putnam M.L."/>
            <person name="Chang J.H."/>
        </authorList>
    </citation>
    <scope>NUCLEOTIDE SEQUENCE [LARGE SCALE GENOMIC DNA]</scope>
    <source>
        <strain evidence="4 5">DSM 15933</strain>
    </source>
</reference>
<keyword evidence="2" id="KW-1133">Transmembrane helix</keyword>
<dbReference type="InterPro" id="IPR006076">
    <property type="entry name" value="FAD-dep_OxRdtase"/>
</dbReference>
<evidence type="ECO:0000259" key="3">
    <source>
        <dbReference type="Pfam" id="PF01266"/>
    </source>
</evidence>
<dbReference type="InterPro" id="IPR036188">
    <property type="entry name" value="FAD/NAD-bd_sf"/>
</dbReference>
<evidence type="ECO:0000256" key="1">
    <source>
        <dbReference type="ARBA" id="ARBA00023002"/>
    </source>
</evidence>
<protein>
    <recommendedName>
        <fullName evidence="3">FAD dependent oxidoreductase domain-containing protein</fullName>
    </recommendedName>
</protein>
<feature type="transmembrane region" description="Helical" evidence="2">
    <location>
        <begin position="12"/>
        <end position="30"/>
    </location>
</feature>
<proteinExistence type="predicted"/>
<evidence type="ECO:0000256" key="2">
    <source>
        <dbReference type="SAM" id="Phobius"/>
    </source>
</evidence>
<evidence type="ECO:0000313" key="4">
    <source>
        <dbReference type="EMBL" id="PTL71217.1"/>
    </source>
</evidence>
<evidence type="ECO:0000313" key="5">
    <source>
        <dbReference type="Proteomes" id="UP000241085"/>
    </source>
</evidence>
<keyword evidence="1" id="KW-0560">Oxidoreductase</keyword>
<dbReference type="Gene3D" id="3.50.50.60">
    <property type="entry name" value="FAD/NAD(P)-binding domain"/>
    <property type="match status" value="1"/>
</dbReference>
<sequence>MEQVKTGDSTASVVVIGAGIIGAAIAYHLADRGCDVALVDAGLPGRGATEHSFAWIGRSADSVNPAAALREASQVVLNSRSLGVVRSLERSGCKWQVCAWPSQSGSVLGRCYGRIAAWSETRSGRASTSSAKLLQTSWRR</sequence>
<keyword evidence="2" id="KW-0472">Membrane</keyword>
<feature type="domain" description="FAD dependent oxidoreductase" evidence="3">
    <location>
        <begin position="13"/>
        <end position="96"/>
    </location>
</feature>
<dbReference type="Pfam" id="PF01266">
    <property type="entry name" value="DAO"/>
    <property type="match status" value="1"/>
</dbReference>
<comment type="caution">
    <text evidence="4">The sequence shown here is derived from an EMBL/GenBank/DDBJ whole genome shotgun (WGS) entry which is preliminary data.</text>
</comment>
<gene>
    <name evidence="4" type="ORF">C1I63_18425</name>
</gene>
<name>A0A2T4UNX7_9MICO</name>
<accession>A0A2T4UNX7</accession>
<dbReference type="SUPFAM" id="SSF51905">
    <property type="entry name" value="FAD/NAD(P)-binding domain"/>
    <property type="match status" value="1"/>
</dbReference>
<dbReference type="AlphaFoldDB" id="A0A2T4UNX7"/>
<dbReference type="PANTHER" id="PTHR13847">
    <property type="entry name" value="SARCOSINE DEHYDROGENASE-RELATED"/>
    <property type="match status" value="1"/>
</dbReference>
<keyword evidence="5" id="KW-1185">Reference proteome</keyword>
<dbReference type="PANTHER" id="PTHR13847:SF287">
    <property type="entry name" value="FAD-DEPENDENT OXIDOREDUCTASE DOMAIN-CONTAINING PROTEIN 1"/>
    <property type="match status" value="1"/>
</dbReference>
<dbReference type="EMBL" id="PZPL01000002">
    <property type="protein sequence ID" value="PTL71217.1"/>
    <property type="molecule type" value="Genomic_DNA"/>
</dbReference>
<organism evidence="4 5">
    <name type="scientific">Rathayibacter caricis DSM 15933</name>
    <dbReference type="NCBI Taxonomy" id="1328867"/>
    <lineage>
        <taxon>Bacteria</taxon>
        <taxon>Bacillati</taxon>
        <taxon>Actinomycetota</taxon>
        <taxon>Actinomycetes</taxon>
        <taxon>Micrococcales</taxon>
        <taxon>Microbacteriaceae</taxon>
        <taxon>Rathayibacter</taxon>
    </lineage>
</organism>
<keyword evidence="2" id="KW-0812">Transmembrane</keyword>
<dbReference type="GO" id="GO:0005737">
    <property type="term" value="C:cytoplasm"/>
    <property type="evidence" value="ECO:0007669"/>
    <property type="project" value="TreeGrafter"/>
</dbReference>
<dbReference type="Proteomes" id="UP000241085">
    <property type="component" value="Unassembled WGS sequence"/>
</dbReference>